<reference evidence="1 2" key="1">
    <citation type="journal article" date="2023" name="Res Sq">
        <title>Genomic and morphological characterization of Knufia obscura isolated from the Mars 2020 spacecraft assembly facility.</title>
        <authorList>
            <person name="Chander A.M."/>
            <person name="Teixeira M.M."/>
            <person name="Singh N.K."/>
            <person name="Williams M.P."/>
            <person name="Parker C.W."/>
            <person name="Leo P."/>
            <person name="Stajich J.E."/>
            <person name="Torok T."/>
            <person name="Tighe S."/>
            <person name="Mason C.E."/>
            <person name="Venkateswaran K."/>
        </authorList>
    </citation>
    <scope>NUCLEOTIDE SEQUENCE [LARGE SCALE GENOMIC DNA]</scope>
    <source>
        <strain evidence="1 2">CCFEE 5817</strain>
    </source>
</reference>
<organism evidence="1 2">
    <name type="scientific">Knufia obscura</name>
    <dbReference type="NCBI Taxonomy" id="1635080"/>
    <lineage>
        <taxon>Eukaryota</taxon>
        <taxon>Fungi</taxon>
        <taxon>Dikarya</taxon>
        <taxon>Ascomycota</taxon>
        <taxon>Pezizomycotina</taxon>
        <taxon>Eurotiomycetes</taxon>
        <taxon>Chaetothyriomycetidae</taxon>
        <taxon>Chaetothyriales</taxon>
        <taxon>Trichomeriaceae</taxon>
        <taxon>Knufia</taxon>
    </lineage>
</organism>
<protein>
    <submittedName>
        <fullName evidence="1">Uncharacterized protein</fullName>
    </submittedName>
</protein>
<dbReference type="Proteomes" id="UP001334248">
    <property type="component" value="Unassembled WGS sequence"/>
</dbReference>
<dbReference type="EMBL" id="JAVHJV010000001">
    <property type="protein sequence ID" value="KAK5947053.1"/>
    <property type="molecule type" value="Genomic_DNA"/>
</dbReference>
<comment type="caution">
    <text evidence="1">The sequence shown here is derived from an EMBL/GenBank/DDBJ whole genome shotgun (WGS) entry which is preliminary data.</text>
</comment>
<gene>
    <name evidence="1" type="ORF">PMZ80_001199</name>
</gene>
<name>A0ABR0S2J1_9EURO</name>
<sequence length="372" mass="43077">MEWTEQEPGKNEASARFLLPLRTQHVSRLFQLPSELLLRVLRLCLRHTGPLTPLALDESQFQDYGDNAIPLVELSAQLLACCQSLYKEAWPVLYGENSLKVVCQSSPPHYHTCYILGAGIELLCNADDMPADDYDLLSLARQKTDNIDSTKRLVVHWEGLSKVQNIELSIGHSLQEEIFIASRVLHKLVLNKHVLLKLLPKNIDWDMEDELQVDFRSWENYCLKGCRIFRCRSIRFEGNRSDVSELTREIEGHSDPPEDLFAMWRKADDFVLDMPRWSNEDEASALQLLAGFGDHRDNARMAVQQYHVSDARKYIRMFFKQAHDWTNAWAERETIRARKRYEADLSKVEDDTIMYSGWIQEVSDELDVSMTG</sequence>
<dbReference type="GeneID" id="89994648"/>
<evidence type="ECO:0000313" key="2">
    <source>
        <dbReference type="Proteomes" id="UP001334248"/>
    </source>
</evidence>
<dbReference type="RefSeq" id="XP_064735143.1">
    <property type="nucleotide sequence ID" value="XM_064869646.1"/>
</dbReference>
<evidence type="ECO:0000313" key="1">
    <source>
        <dbReference type="EMBL" id="KAK5947053.1"/>
    </source>
</evidence>
<proteinExistence type="predicted"/>
<accession>A0ABR0S2J1</accession>
<keyword evidence="2" id="KW-1185">Reference proteome</keyword>